<keyword evidence="4" id="KW-1185">Reference proteome</keyword>
<dbReference type="GeneID" id="39977657"/>
<feature type="compositionally biased region" description="Polar residues" evidence="1">
    <location>
        <begin position="323"/>
        <end position="333"/>
    </location>
</feature>
<feature type="region of interest" description="Disordered" evidence="1">
    <location>
        <begin position="96"/>
        <end position="374"/>
    </location>
</feature>
<feature type="compositionally biased region" description="Basic residues" evidence="1">
    <location>
        <begin position="2156"/>
        <end position="2165"/>
    </location>
</feature>
<feature type="compositionally biased region" description="Low complexity" evidence="1">
    <location>
        <begin position="143"/>
        <end position="157"/>
    </location>
</feature>
<dbReference type="EMBL" id="LRBP01000018">
    <property type="protein sequence ID" value="OII72893.1"/>
    <property type="molecule type" value="Genomic_DNA"/>
</dbReference>
<feature type="compositionally biased region" description="Low complexity" evidence="1">
    <location>
        <begin position="2116"/>
        <end position="2143"/>
    </location>
</feature>
<feature type="compositionally biased region" description="Basic and acidic residues" evidence="1">
    <location>
        <begin position="2177"/>
        <end position="2192"/>
    </location>
</feature>
<sequence length="2257" mass="253531">MNGSKNRPSFLVKILLFFLTFEYLFFCSEAYGSELSQSLTGITGYDGSIQSINDLEEKTSNPELKDDSIIFGQDASLSPDSKTLGELSEIKTKPLDDSLNLLPDSSGVERSISKSSLSPRKPQLSPTIEQSPSKKSRSRSKENFSSFKESSKSLSKSKTQERTKSLPKKATPKDNKYHSPTSLFSESSPSEKSRSRSPSRSKSSSGYGKRSISSPKILISKTEKSSSKSKKRSEQSPISEYASLKEQEASSSPIMENMIPLTAPDMSPSPKSSYNPPTPSETSTSILEASSSPSSLLDGSLSQEISVSSPESTSPLSEELSVKDNSMSVSQMPSRKSSGVSESSSPRPYTPVDEGTEFSTLLDGSLSSNEPVDTSQLPLDVASESNIGSNYMTLLSSLYGTQALSGVPLNFSEELFRVEILVSEAFYNTELSISNADITLFTKRVILESSSIDKNTSFGAKMDPNSFEKIPSFSKVTFNFLECVYQLDNILFHTRSFIKPVSMSHILKGCDNIRSSLNIQKSIMENNKIFSKALQYLILRIYNISNDEIISIVNQRSSIPTILDQNAFKSLQNSLIEDFTSNSGSLPLPFEFWRTIFVQQLHAFEFYSRDLINTFLADNFGLMDILLDAMYSDPIKMCPYITAVLFFKVNPFKIEDARINSAKIQTFCLIYLKNIGLNESVTLKKLNMPTINRNSRLDQVAKQLAPGFEILPYFHPDFPKNGKDLTWETCYSIYSSVSMMLNSLKVDLVFPQISPLCTKITKESYSPEFILGMFSRILDIPSTIQNDLLEIQDVNQIISSLSLKLKIPETYLREFYTDYIQGNPIKYLNTIYTIFTNSIKFYSGIDSNQESKGKPKTNQNFDQLYLTRNVSDNTQMFQRLNYWSTIHLYFLSFTMRIPNSSEILSGIYSFTPSNCESLLFSFFRRVSYSTRSSIVDSLTLCITMYSVLYKNHISPVLVKNFSMKDLRDALNYKIGTWAPTQNDWMRSIYMVFENKLEIIPNISNIQTLSFTVNEDFFNCFYSVNKYLHGMIVVTRHKDSITSRIKNRVLNERTLGFSLCSSMSIGAHSTKEEAIELRIISTVIESIRQFGFKINVESIKEFISYHKQTNRSAFPSGNTILEHSISKFPKNLGTVIKKAFQSNLYSSNSLPYFIQAEELILRSLQSRGCSIQNDEVSYNEQSFELSRDTSVSIGKKNVSYYNIINSCLSWKTFGYFNLISCYSALVNAGTCETKDTTLEVLVEIAEKLEWPKELILLTLSQDFSFSEFQIFQKIKQSVNPEEFEKYTEITKDLITYVEERINDFSWSEKSLSNPESMSPMLGESSLEASRSQVQEINYSFAFGLNKDSIGDYLSLWKYRKEAVLKQIQSFPVNPSLILDQDEISSILVDPSSQSIKKFINLKLTPFVTQLKEFCYKEPHGAFLCEINPQLGLPPLKVAGNGSNTVSISISVTNPPKELEQDHIVEIMVATPLNSSTNWQVLKPQSLLFLSVLMGPKWNKELKTYTRLSTKYFPYSGKYIRLTPPVFKIKISRTEPYETSELLDSSISPSTSRSITKSSKTLVLPGVWHENLGNISIQKLLEFSKFVPNNSNLLINIVWTLASALNSLWIGGVELCYIDLRSIYVYTGSQSQQNLNIGRILDEFLEFGPDEENVHSLTNFVLKTLSPPLIRFGELGRSKYNLEVDSNESSHSTKSECNDKKETVKIFEEILSSTELSGKTKGQSLETICQEISKIDPTKLDCSSLAWVDEQNSRIPNDLEKWPITDVIMVSPALKEEEVKIPETVVPDAVFLDGSKYPEKSKSPTDLSPYSIPASIPVSISNSEPSLKEKYSPKEPEKDVSPKESQKKELSPKESQKKEVSPESPLSEESEFEKTSSSEIFDQRSVSQGESSVLPVNPTLVAPFPIEKPYRPEDLNEFTLVKVPKGKLMDLPIFPKIPGVLSEQKKFEIKELLTALKGVTEKLVSKFTSWSASILGKHSSTVPDLNFKPSFIFIPPTPNNRADSPKILEKNFYIYESVFLFAREELQRMELPIQQMREEDLVEVFISRAGLSYINNNKVPPSVVKSQTSSFPEIKPTITPVSQVPSSIVMNNGQEISRLISGIEKSKGYNGSTGVQKSSELSNSLENRSDLSLESGLSSEENLSSQREKSLSSETRSNVKRRKKMSKKLNSDSQGLTETKSKEESEKGEEKTSSKPEYGYGVDSSIIGGVEKTSSFIGQGYGSELSDTGEKFSSKSESALESEETTESSNSISRSETET</sequence>
<name>A0A1J4MJ58_9CRYT</name>
<feature type="signal peptide" evidence="2">
    <location>
        <begin position="1"/>
        <end position="30"/>
    </location>
</feature>
<feature type="compositionally biased region" description="Low complexity" evidence="1">
    <location>
        <begin position="280"/>
        <end position="319"/>
    </location>
</feature>
<feature type="compositionally biased region" description="Polar residues" evidence="1">
    <location>
        <begin position="365"/>
        <end position="374"/>
    </location>
</feature>
<feature type="region of interest" description="Disordered" evidence="1">
    <location>
        <begin position="2105"/>
        <end position="2257"/>
    </location>
</feature>
<dbReference type="VEuPathDB" id="CryptoDB:cubi_00865"/>
<gene>
    <name evidence="3" type="ORF">cubi_00865</name>
</gene>
<evidence type="ECO:0000256" key="1">
    <source>
        <dbReference type="SAM" id="MobiDB-lite"/>
    </source>
</evidence>
<comment type="caution">
    <text evidence="3">The sequence shown here is derived from an EMBL/GenBank/DDBJ whole genome shotgun (WGS) entry which is preliminary data.</text>
</comment>
<feature type="compositionally biased region" description="Basic and acidic residues" evidence="1">
    <location>
        <begin position="1824"/>
        <end position="1859"/>
    </location>
</feature>
<dbReference type="RefSeq" id="XP_028874257.1">
    <property type="nucleotide sequence ID" value="XM_029017878.1"/>
</dbReference>
<evidence type="ECO:0000256" key="2">
    <source>
        <dbReference type="SAM" id="SignalP"/>
    </source>
</evidence>
<accession>A0A1J4MJ58</accession>
<dbReference type="Proteomes" id="UP000186176">
    <property type="component" value="Unassembled WGS sequence"/>
</dbReference>
<keyword evidence="2" id="KW-0732">Signal</keyword>
<dbReference type="OrthoDB" id="342312at2759"/>
<feature type="compositionally biased region" description="Polar residues" evidence="1">
    <location>
        <begin position="113"/>
        <end position="130"/>
    </location>
</feature>
<protein>
    <submittedName>
        <fullName evidence="3">Uncharacterized protein</fullName>
    </submittedName>
</protein>
<feature type="compositionally biased region" description="Low complexity" evidence="1">
    <location>
        <begin position="195"/>
        <end position="215"/>
    </location>
</feature>
<feature type="compositionally biased region" description="Low complexity" evidence="1">
    <location>
        <begin position="2245"/>
        <end position="2257"/>
    </location>
</feature>
<feature type="chain" id="PRO_5012972683" evidence="2">
    <location>
        <begin position="31"/>
        <end position="2257"/>
    </location>
</feature>
<evidence type="ECO:0000313" key="3">
    <source>
        <dbReference type="EMBL" id="OII72893.1"/>
    </source>
</evidence>
<feature type="compositionally biased region" description="Low complexity" evidence="1">
    <location>
        <begin position="179"/>
        <end position="188"/>
    </location>
</feature>
<feature type="region of interest" description="Disordered" evidence="1">
    <location>
        <begin position="1814"/>
        <end position="1887"/>
    </location>
</feature>
<reference evidence="3 4" key="1">
    <citation type="submission" date="2016-10" db="EMBL/GenBank/DDBJ databases">
        <title>Reductive evolution of mitochondrial metabolism and differential evolution of invasion-related proteins in Cryptosporidium.</title>
        <authorList>
            <person name="Liu S."/>
            <person name="Roellig D.M."/>
            <person name="Guo Y."/>
            <person name="Li N."/>
            <person name="Frace M.A."/>
            <person name="Tang K."/>
            <person name="Zhang L."/>
            <person name="Feng Y."/>
            <person name="Xiao L."/>
        </authorList>
    </citation>
    <scope>NUCLEOTIDE SEQUENCE [LARGE SCALE GENOMIC DNA]</scope>
    <source>
        <strain evidence="3">39726</strain>
    </source>
</reference>
<feature type="compositionally biased region" description="Low complexity" evidence="1">
    <location>
        <begin position="97"/>
        <end position="106"/>
    </location>
</feature>
<evidence type="ECO:0000313" key="4">
    <source>
        <dbReference type="Proteomes" id="UP000186176"/>
    </source>
</evidence>
<proteinExistence type="predicted"/>
<organism evidence="3 4">
    <name type="scientific">Cryptosporidium ubiquitum</name>
    <dbReference type="NCBI Taxonomy" id="857276"/>
    <lineage>
        <taxon>Eukaryota</taxon>
        <taxon>Sar</taxon>
        <taxon>Alveolata</taxon>
        <taxon>Apicomplexa</taxon>
        <taxon>Conoidasida</taxon>
        <taxon>Coccidia</taxon>
        <taxon>Eucoccidiorida</taxon>
        <taxon>Eimeriorina</taxon>
        <taxon>Cryptosporidiidae</taxon>
        <taxon>Cryptosporidium</taxon>
    </lineage>
</organism>
<feature type="compositionally biased region" description="Low complexity" evidence="1">
    <location>
        <begin position="334"/>
        <end position="345"/>
    </location>
</feature>